<keyword evidence="4" id="KW-1185">Reference proteome</keyword>
<dbReference type="Proteomes" id="UP001500540">
    <property type="component" value="Unassembled WGS sequence"/>
</dbReference>
<reference evidence="4" key="1">
    <citation type="journal article" date="2019" name="Int. J. Syst. Evol. Microbiol.">
        <title>The Global Catalogue of Microorganisms (GCM) 10K type strain sequencing project: providing services to taxonomists for standard genome sequencing and annotation.</title>
        <authorList>
            <consortium name="The Broad Institute Genomics Platform"/>
            <consortium name="The Broad Institute Genome Sequencing Center for Infectious Disease"/>
            <person name="Wu L."/>
            <person name="Ma J."/>
        </authorList>
    </citation>
    <scope>NUCLEOTIDE SEQUENCE [LARGE SCALE GENOMIC DNA]</scope>
    <source>
        <strain evidence="4">JCM 16950</strain>
    </source>
</reference>
<dbReference type="InterPro" id="IPR006016">
    <property type="entry name" value="UspA"/>
</dbReference>
<gene>
    <name evidence="3" type="ORF">GCM10022240_01050</name>
</gene>
<dbReference type="InterPro" id="IPR014729">
    <property type="entry name" value="Rossmann-like_a/b/a_fold"/>
</dbReference>
<dbReference type="PANTHER" id="PTHR46268:SF6">
    <property type="entry name" value="UNIVERSAL STRESS PROTEIN UP12"/>
    <property type="match status" value="1"/>
</dbReference>
<dbReference type="EMBL" id="BAABAF010000001">
    <property type="protein sequence ID" value="GAA3751685.1"/>
    <property type="molecule type" value="Genomic_DNA"/>
</dbReference>
<accession>A0ABP7FYH7</accession>
<dbReference type="PANTHER" id="PTHR46268">
    <property type="entry name" value="STRESS RESPONSE PROTEIN NHAX"/>
    <property type="match status" value="1"/>
</dbReference>
<dbReference type="Gene3D" id="3.40.50.620">
    <property type="entry name" value="HUPs"/>
    <property type="match status" value="1"/>
</dbReference>
<sequence>MSDAASEPATAPDHTGAVIVGVVPGEPARVVREAARFAKALAVPLIVANVDVTRFVAYEDPAGAVQTSPIDLSVAGREEEVAQIRREVAAALEGCGVAWSLQQFVGDPAMAIKRLAEEVDACMIVIGTRKRGLGESIREFFTGSVAVRLAHRQPRPVLVVPIGHLAADDEDLGW</sequence>
<dbReference type="CDD" id="cd00293">
    <property type="entry name" value="USP-like"/>
    <property type="match status" value="1"/>
</dbReference>
<dbReference type="Pfam" id="PF00582">
    <property type="entry name" value="Usp"/>
    <property type="match status" value="1"/>
</dbReference>
<proteinExistence type="inferred from homology"/>
<feature type="domain" description="UspA" evidence="2">
    <location>
        <begin position="25"/>
        <end position="161"/>
    </location>
</feature>
<evidence type="ECO:0000313" key="3">
    <source>
        <dbReference type="EMBL" id="GAA3751685.1"/>
    </source>
</evidence>
<name>A0ABP7FYH7_9MICO</name>
<comment type="caution">
    <text evidence="3">The sequence shown here is derived from an EMBL/GenBank/DDBJ whole genome shotgun (WGS) entry which is preliminary data.</text>
</comment>
<dbReference type="RefSeq" id="WP_344779434.1">
    <property type="nucleotide sequence ID" value="NZ_BAABAF010000001.1"/>
</dbReference>
<evidence type="ECO:0000313" key="4">
    <source>
        <dbReference type="Proteomes" id="UP001500540"/>
    </source>
</evidence>
<organism evidence="3 4">
    <name type="scientific">Microbacterium kribbense</name>
    <dbReference type="NCBI Taxonomy" id="433645"/>
    <lineage>
        <taxon>Bacteria</taxon>
        <taxon>Bacillati</taxon>
        <taxon>Actinomycetota</taxon>
        <taxon>Actinomycetes</taxon>
        <taxon>Micrococcales</taxon>
        <taxon>Microbacteriaceae</taxon>
        <taxon>Microbacterium</taxon>
    </lineage>
</organism>
<evidence type="ECO:0000259" key="2">
    <source>
        <dbReference type="Pfam" id="PF00582"/>
    </source>
</evidence>
<protein>
    <recommendedName>
        <fullName evidence="2">UspA domain-containing protein</fullName>
    </recommendedName>
</protein>
<dbReference type="SUPFAM" id="SSF52402">
    <property type="entry name" value="Adenine nucleotide alpha hydrolases-like"/>
    <property type="match status" value="1"/>
</dbReference>
<comment type="similarity">
    <text evidence="1">Belongs to the universal stress protein A family.</text>
</comment>
<evidence type="ECO:0000256" key="1">
    <source>
        <dbReference type="ARBA" id="ARBA00008791"/>
    </source>
</evidence>